<name>A0A1H8NHF9_9PROT</name>
<dbReference type="EMBL" id="FOCT01000016">
    <property type="protein sequence ID" value="SEO29025.1"/>
    <property type="molecule type" value="Genomic_DNA"/>
</dbReference>
<organism evidence="4 5">
    <name type="scientific">Nitrosospira multiformis</name>
    <dbReference type="NCBI Taxonomy" id="1231"/>
    <lineage>
        <taxon>Bacteria</taxon>
        <taxon>Pseudomonadati</taxon>
        <taxon>Pseudomonadota</taxon>
        <taxon>Betaproteobacteria</taxon>
        <taxon>Nitrosomonadales</taxon>
        <taxon>Nitrosomonadaceae</taxon>
        <taxon>Nitrosospira</taxon>
    </lineage>
</organism>
<dbReference type="PROSITE" id="PS50110">
    <property type="entry name" value="RESPONSE_REGULATORY"/>
    <property type="match status" value="1"/>
</dbReference>
<proteinExistence type="predicted"/>
<dbReference type="InterPro" id="IPR011006">
    <property type="entry name" value="CheY-like_superfamily"/>
</dbReference>
<evidence type="ECO:0000256" key="1">
    <source>
        <dbReference type="ARBA" id="ARBA00022553"/>
    </source>
</evidence>
<dbReference type="Proteomes" id="UP000183898">
    <property type="component" value="Unassembled WGS sequence"/>
</dbReference>
<dbReference type="AlphaFoldDB" id="A0A1H8NHF9"/>
<dbReference type="PANTHER" id="PTHR44591">
    <property type="entry name" value="STRESS RESPONSE REGULATOR PROTEIN 1"/>
    <property type="match status" value="1"/>
</dbReference>
<evidence type="ECO:0000313" key="4">
    <source>
        <dbReference type="EMBL" id="SEO29025.1"/>
    </source>
</evidence>
<dbReference type="GO" id="GO:0000160">
    <property type="term" value="P:phosphorelay signal transduction system"/>
    <property type="evidence" value="ECO:0007669"/>
    <property type="project" value="InterPro"/>
</dbReference>
<evidence type="ECO:0000313" key="5">
    <source>
        <dbReference type="Proteomes" id="UP000183898"/>
    </source>
</evidence>
<protein>
    <recommendedName>
        <fullName evidence="3">Response regulatory domain-containing protein</fullName>
    </recommendedName>
</protein>
<reference evidence="4 5" key="1">
    <citation type="submission" date="2016-10" db="EMBL/GenBank/DDBJ databases">
        <authorList>
            <person name="de Groot N.N."/>
        </authorList>
    </citation>
    <scope>NUCLEOTIDE SEQUENCE [LARGE SCALE GENOMIC DNA]</scope>
    <source>
        <strain evidence="4 5">Nl18</strain>
    </source>
</reference>
<gene>
    <name evidence="4" type="ORF">SAMN05216404_11650</name>
</gene>
<keyword evidence="1 2" id="KW-0597">Phosphoprotein</keyword>
<feature type="domain" description="Response regulatory" evidence="3">
    <location>
        <begin position="51"/>
        <end position="168"/>
    </location>
</feature>
<accession>A0A1H8NHF9</accession>
<dbReference type="Gene3D" id="3.40.50.2300">
    <property type="match status" value="1"/>
</dbReference>
<feature type="modified residue" description="4-aspartylphosphate" evidence="2">
    <location>
        <position position="101"/>
    </location>
</feature>
<sequence>MSQVYGTIKQFGGDMVIETTVGRGTAISLFVPALEGDTNEGSGSLASGNEKALGVDDQADVLDITIELFQNMGYDVLSANTGENALEILKKTPDIDVLFSDVVMPGMNGIDLAREARILLPNINIKVILASGYNFPASRAENSPMENFRFVRKPYRISEIAKMLRMAD</sequence>
<dbReference type="Pfam" id="PF00072">
    <property type="entry name" value="Response_reg"/>
    <property type="match status" value="1"/>
</dbReference>
<dbReference type="SMART" id="SM00448">
    <property type="entry name" value="REC"/>
    <property type="match status" value="1"/>
</dbReference>
<dbReference type="InterPro" id="IPR050595">
    <property type="entry name" value="Bact_response_regulator"/>
</dbReference>
<dbReference type="InterPro" id="IPR001789">
    <property type="entry name" value="Sig_transdc_resp-reg_receiver"/>
</dbReference>
<evidence type="ECO:0000259" key="3">
    <source>
        <dbReference type="PROSITE" id="PS50110"/>
    </source>
</evidence>
<evidence type="ECO:0000256" key="2">
    <source>
        <dbReference type="PROSITE-ProRule" id="PRU00169"/>
    </source>
</evidence>
<dbReference type="SUPFAM" id="SSF52172">
    <property type="entry name" value="CheY-like"/>
    <property type="match status" value="1"/>
</dbReference>
<dbReference type="PANTHER" id="PTHR44591:SF21">
    <property type="entry name" value="TWO-COMPONENT RESPONSE REGULATOR"/>
    <property type="match status" value="1"/>
</dbReference>